<evidence type="ECO:0000313" key="3">
    <source>
        <dbReference type="EMBL" id="KAK5531416.1"/>
    </source>
</evidence>
<dbReference type="SMART" id="SM00554">
    <property type="entry name" value="FAS1"/>
    <property type="match status" value="2"/>
</dbReference>
<dbReference type="AlphaFoldDB" id="A0AAV9Q227"/>
<evidence type="ECO:0000259" key="2">
    <source>
        <dbReference type="PROSITE" id="PS50213"/>
    </source>
</evidence>
<dbReference type="Pfam" id="PF02469">
    <property type="entry name" value="Fasciclin"/>
    <property type="match status" value="2"/>
</dbReference>
<dbReference type="PANTHER" id="PTHR10900:SF77">
    <property type="entry name" value="FI19380P1"/>
    <property type="match status" value="1"/>
</dbReference>
<feature type="compositionally biased region" description="Low complexity" evidence="1">
    <location>
        <begin position="455"/>
        <end position="473"/>
    </location>
</feature>
<proteinExistence type="predicted"/>
<protein>
    <recommendedName>
        <fullName evidence="2">FAS1 domain-containing protein</fullName>
    </recommendedName>
</protein>
<feature type="compositionally biased region" description="Polar residues" evidence="1">
    <location>
        <begin position="415"/>
        <end position="454"/>
    </location>
</feature>
<dbReference type="InterPro" id="IPR036378">
    <property type="entry name" value="FAS1_dom_sf"/>
</dbReference>
<dbReference type="FunFam" id="2.30.180.10:FF:000032">
    <property type="entry name" value="Fasciclin domain-containing protein, putative"/>
    <property type="match status" value="1"/>
</dbReference>
<organism evidence="3 4">
    <name type="scientific">Vermiconidia calcicola</name>
    <dbReference type="NCBI Taxonomy" id="1690605"/>
    <lineage>
        <taxon>Eukaryota</taxon>
        <taxon>Fungi</taxon>
        <taxon>Dikarya</taxon>
        <taxon>Ascomycota</taxon>
        <taxon>Pezizomycotina</taxon>
        <taxon>Dothideomycetes</taxon>
        <taxon>Dothideomycetidae</taxon>
        <taxon>Mycosphaerellales</taxon>
        <taxon>Extremaceae</taxon>
        <taxon>Vermiconidia</taxon>
    </lineage>
</organism>
<dbReference type="Gene3D" id="2.30.180.10">
    <property type="entry name" value="FAS1 domain"/>
    <property type="match status" value="2"/>
</dbReference>
<dbReference type="GO" id="GO:0016236">
    <property type="term" value="P:macroautophagy"/>
    <property type="evidence" value="ECO:0007669"/>
    <property type="project" value="TreeGrafter"/>
</dbReference>
<accession>A0AAV9Q227</accession>
<evidence type="ECO:0000313" key="4">
    <source>
        <dbReference type="Proteomes" id="UP001345827"/>
    </source>
</evidence>
<gene>
    <name evidence="3" type="ORF">LTR25_008525</name>
</gene>
<name>A0AAV9Q227_9PEZI</name>
<dbReference type="PANTHER" id="PTHR10900">
    <property type="entry name" value="PERIOSTIN-RELATED"/>
    <property type="match status" value="1"/>
</dbReference>
<feature type="region of interest" description="Disordered" evidence="1">
    <location>
        <begin position="415"/>
        <end position="473"/>
    </location>
</feature>
<reference evidence="3 4" key="1">
    <citation type="submission" date="2023-06" db="EMBL/GenBank/DDBJ databases">
        <title>Black Yeasts Isolated from many extreme environments.</title>
        <authorList>
            <person name="Coleine C."/>
            <person name="Stajich J.E."/>
            <person name="Selbmann L."/>
        </authorList>
    </citation>
    <scope>NUCLEOTIDE SEQUENCE [LARGE SCALE GENOMIC DNA]</scope>
    <source>
        <strain evidence="3 4">CCFEE 5887</strain>
    </source>
</reference>
<feature type="domain" description="FAS1" evidence="2">
    <location>
        <begin position="279"/>
        <end position="407"/>
    </location>
</feature>
<feature type="domain" description="FAS1" evidence="2">
    <location>
        <begin position="125"/>
        <end position="277"/>
    </location>
</feature>
<evidence type="ECO:0000256" key="1">
    <source>
        <dbReference type="SAM" id="MobiDB-lite"/>
    </source>
</evidence>
<dbReference type="InterPro" id="IPR000782">
    <property type="entry name" value="FAS1_domain"/>
</dbReference>
<dbReference type="GO" id="GO:0000329">
    <property type="term" value="C:fungal-type vacuole membrane"/>
    <property type="evidence" value="ECO:0007669"/>
    <property type="project" value="TreeGrafter"/>
</dbReference>
<sequence>MVLVESLAAGVSDNESINGQGLSLHSAPSIRSSTYGPVCMEKWKQTSQIMRSVFQTHRHGFWELPPTIRCNTPLDSLHQGCDTSFNYLDRYPRPPLVFPPGKSVISSNMRFSSLITASMASVVAGQGLTQTLMNQPSLSNLTTYLQLFPTLLNELSSMTNITLLAPSNMAFETALNSSTGAAFTANNTDVISALFSYHVLNGTYTNFSTMPEFVHTALMPGMYANVTDGQAVEVLASSNMTNATVTFYSGLLQNSSVATNGTFNFTGGVVHVVDHFLVMPENLTNTAVQLNLRSAVGALTTANLADTLDTMMDTTFFVPDNAAFQAIGSALATSTPQELARILQYHVVNGTVGYSSMLTNGTTLTTMDGIPVTITIDDGDIFVNSARVVTQDVLVANGVMHVIDGVLNPGNRTAVAQPTASTQQPAFSGASSASDTPFTSGVATATTTVNTEGPTSAASAAATGGGSSSSSGGAMPMKTGAMGVAALFGGAAAIMNL</sequence>
<comment type="caution">
    <text evidence="3">The sequence shown here is derived from an EMBL/GenBank/DDBJ whole genome shotgun (WGS) entry which is preliminary data.</text>
</comment>
<dbReference type="EMBL" id="JAXLQG010000017">
    <property type="protein sequence ID" value="KAK5531416.1"/>
    <property type="molecule type" value="Genomic_DNA"/>
</dbReference>
<dbReference type="PROSITE" id="PS50213">
    <property type="entry name" value="FAS1"/>
    <property type="match status" value="2"/>
</dbReference>
<dbReference type="SUPFAM" id="SSF82153">
    <property type="entry name" value="FAS1 domain"/>
    <property type="match status" value="2"/>
</dbReference>
<dbReference type="InterPro" id="IPR050904">
    <property type="entry name" value="Adhesion/Biosynth-related"/>
</dbReference>
<keyword evidence="4" id="KW-1185">Reference proteome</keyword>
<dbReference type="Proteomes" id="UP001345827">
    <property type="component" value="Unassembled WGS sequence"/>
</dbReference>